<keyword evidence="2" id="KW-1133">Transmembrane helix</keyword>
<protein>
    <recommendedName>
        <fullName evidence="5">Secreted protein</fullName>
    </recommendedName>
</protein>
<name>A0ABP9U3L2_9MICO</name>
<evidence type="ECO:0008006" key="5">
    <source>
        <dbReference type="Google" id="ProtNLM"/>
    </source>
</evidence>
<feature type="compositionally biased region" description="Basic and acidic residues" evidence="1">
    <location>
        <begin position="338"/>
        <end position="347"/>
    </location>
</feature>
<comment type="caution">
    <text evidence="3">The sequence shown here is derived from an EMBL/GenBank/DDBJ whole genome shotgun (WGS) entry which is preliminary data.</text>
</comment>
<feature type="compositionally biased region" description="Low complexity" evidence="1">
    <location>
        <begin position="319"/>
        <end position="328"/>
    </location>
</feature>
<sequence>MPVFDTMTDFTIRARVLFALLSTTLLLAGSIFAVPLAASAASEASEASAAGSQKNPGGAAEGGDSDGAKSGTGVSITLDEITPWLDDKGTLTVRGLVTNSTDKAIVDPKLRLGMSLRNLDAEYRINAWKSDQSRHRVIADLDDNGPAARKQAAEKSNDDDPVTAVDATFEKELKPGSSGEFTITVPADRLGLSKSSPNSSWGPRGLSVQISDTSGALATGVGFTTWYPNPKFDRTAVSFLAPVTLPGYTADGLIGPEALDAAIAENGSLTNAARVLTDPKVAIALDPRVIASFEAAVAEPPSGEGAPPETGAPSPPSTPGQTAGAEDAGAGDDAESPEEQKAREDRRKRLDTWYRDFLETAKTRTVIALPFGDPDQNSLTGEDLDALGAFAQKEKALVAEVLPDARTDIAWPIAGTADRADLRALQKAGNSTAILDDVQQPPTSGIREDGRSMTRTTSDGETTIETLISDSALTDLSADVIGSKSPAAAMSELVATSAAIQSEAPNRSRHLLLPLPRTTASAGWQATTSTLAGAPWIESSGLDTLLGSDPEPRGLLQKSTDQQRIPTSTLQGLSEIRTKEARFNSAFSDPEAANARLDRSLLTCTSVAWTLGGDSATCLDKAESTSRAQMDSLYLEKGSSVLLVTGEKTTIPVTIVNDTTAEATLKLRMKPQTPQLRAQTTETVVVPPAETMRVDVPVEGLANADVPTTIEMVTADGVTLPKDASLLVRVRADWENIGTAVVGLALAAVFVIGLVKSVSRGRRKIPEQQLAAAVARAKNDEPGKKD</sequence>
<feature type="region of interest" description="Disordered" evidence="1">
    <location>
        <begin position="547"/>
        <end position="566"/>
    </location>
</feature>
<evidence type="ECO:0000313" key="4">
    <source>
        <dbReference type="Proteomes" id="UP001498935"/>
    </source>
</evidence>
<organism evidence="3 4">
    <name type="scientific">Brevibacterium ammoniilyticum</name>
    <dbReference type="NCBI Taxonomy" id="1046555"/>
    <lineage>
        <taxon>Bacteria</taxon>
        <taxon>Bacillati</taxon>
        <taxon>Actinomycetota</taxon>
        <taxon>Actinomycetes</taxon>
        <taxon>Micrococcales</taxon>
        <taxon>Brevibacteriaceae</taxon>
        <taxon>Brevibacterium</taxon>
    </lineage>
</organism>
<feature type="region of interest" description="Disordered" evidence="1">
    <location>
        <begin position="437"/>
        <end position="459"/>
    </location>
</feature>
<feature type="region of interest" description="Disordered" evidence="1">
    <location>
        <begin position="299"/>
        <end position="347"/>
    </location>
</feature>
<feature type="compositionally biased region" description="Low complexity" evidence="1">
    <location>
        <begin position="299"/>
        <end position="312"/>
    </location>
</feature>
<accession>A0ABP9U3L2</accession>
<reference evidence="3 4" key="1">
    <citation type="submission" date="2024-02" db="EMBL/GenBank/DDBJ databases">
        <title>Characterization of antibiotic resistant novel bacterial strains and their environmental applications.</title>
        <authorList>
            <person name="Manzoor S."/>
            <person name="Abbas S."/>
            <person name="Arshad M."/>
            <person name="Li W.J."/>
            <person name="Ahmed I."/>
        </authorList>
    </citation>
    <scope>NUCLEOTIDE SEQUENCE [LARGE SCALE GENOMIC DNA]</scope>
    <source>
        <strain evidence="3 4">KACC 15558</strain>
    </source>
</reference>
<feature type="compositionally biased region" description="Polar residues" evidence="1">
    <location>
        <begin position="557"/>
        <end position="566"/>
    </location>
</feature>
<evidence type="ECO:0000313" key="3">
    <source>
        <dbReference type="EMBL" id="GAA5340823.1"/>
    </source>
</evidence>
<keyword evidence="4" id="KW-1185">Reference proteome</keyword>
<proteinExistence type="predicted"/>
<feature type="transmembrane region" description="Helical" evidence="2">
    <location>
        <begin position="737"/>
        <end position="755"/>
    </location>
</feature>
<keyword evidence="2" id="KW-0472">Membrane</keyword>
<dbReference type="Pfam" id="PF19516">
    <property type="entry name" value="DUF6049"/>
    <property type="match status" value="1"/>
</dbReference>
<evidence type="ECO:0000256" key="2">
    <source>
        <dbReference type="SAM" id="Phobius"/>
    </source>
</evidence>
<dbReference type="EMBL" id="BAABNP010000006">
    <property type="protein sequence ID" value="GAA5340823.1"/>
    <property type="molecule type" value="Genomic_DNA"/>
</dbReference>
<gene>
    <name evidence="3" type="ORF">KACC15558_18630</name>
</gene>
<evidence type="ECO:0000256" key="1">
    <source>
        <dbReference type="SAM" id="MobiDB-lite"/>
    </source>
</evidence>
<dbReference type="InterPro" id="IPR046112">
    <property type="entry name" value="DUF6049"/>
</dbReference>
<keyword evidence="2" id="KW-0812">Transmembrane</keyword>
<dbReference type="Proteomes" id="UP001498935">
    <property type="component" value="Unassembled WGS sequence"/>
</dbReference>
<feature type="region of interest" description="Disordered" evidence="1">
    <location>
        <begin position="48"/>
        <end position="72"/>
    </location>
</feature>